<proteinExistence type="predicted"/>
<reference evidence="1 2" key="1">
    <citation type="submission" date="2018-06" db="EMBL/GenBank/DDBJ databases">
        <title>Genomic Encyclopedia of Archaeal and Bacterial Type Strains, Phase II (KMG-II): from individual species to whole genera.</title>
        <authorList>
            <person name="Goeker M."/>
        </authorList>
    </citation>
    <scope>NUCLEOTIDE SEQUENCE [LARGE SCALE GENOMIC DNA]</scope>
    <source>
        <strain evidence="1 2">DSM 23857</strain>
    </source>
</reference>
<keyword evidence="2" id="KW-1185">Reference proteome</keyword>
<sequence length="90" mass="10497">MTDFNKWNIVDPENVAWRSIKFEEIQEHNLSIMLNNVEKLLIATLEISNLFIESNLPTTSLSLSLVNIETTYRLLVYARLMRNKSISLKN</sequence>
<protein>
    <submittedName>
        <fullName evidence="1">Uncharacterized protein</fullName>
    </submittedName>
</protein>
<gene>
    <name evidence="1" type="ORF">LX64_04156</name>
</gene>
<evidence type="ECO:0000313" key="2">
    <source>
        <dbReference type="Proteomes" id="UP000249547"/>
    </source>
</evidence>
<dbReference type="Proteomes" id="UP000249547">
    <property type="component" value="Unassembled WGS sequence"/>
</dbReference>
<organism evidence="1 2">
    <name type="scientific">Chitinophaga skermanii</name>
    <dbReference type="NCBI Taxonomy" id="331697"/>
    <lineage>
        <taxon>Bacteria</taxon>
        <taxon>Pseudomonadati</taxon>
        <taxon>Bacteroidota</taxon>
        <taxon>Chitinophagia</taxon>
        <taxon>Chitinophagales</taxon>
        <taxon>Chitinophagaceae</taxon>
        <taxon>Chitinophaga</taxon>
    </lineage>
</organism>
<dbReference type="EMBL" id="QLLL01000008">
    <property type="protein sequence ID" value="RAJ00450.1"/>
    <property type="molecule type" value="Genomic_DNA"/>
</dbReference>
<evidence type="ECO:0000313" key="1">
    <source>
        <dbReference type="EMBL" id="RAJ00450.1"/>
    </source>
</evidence>
<dbReference type="AlphaFoldDB" id="A0A327Q7S2"/>
<accession>A0A327Q7S2</accession>
<name>A0A327Q7S2_9BACT</name>
<comment type="caution">
    <text evidence="1">The sequence shown here is derived from an EMBL/GenBank/DDBJ whole genome shotgun (WGS) entry which is preliminary data.</text>
</comment>